<comment type="caution">
    <text evidence="3">The sequence shown here is derived from an EMBL/GenBank/DDBJ whole genome shotgun (WGS) entry which is preliminary data.</text>
</comment>
<dbReference type="Pfam" id="PF04972">
    <property type="entry name" value="BON"/>
    <property type="match status" value="1"/>
</dbReference>
<dbReference type="InterPro" id="IPR007055">
    <property type="entry name" value="BON_dom"/>
</dbReference>
<proteinExistence type="predicted"/>
<feature type="region of interest" description="Disordered" evidence="1">
    <location>
        <begin position="1"/>
        <end position="36"/>
    </location>
</feature>
<name>A0ABW4PGQ6_9ACTN</name>
<gene>
    <name evidence="3" type="ORF">ACFSJS_06945</name>
</gene>
<protein>
    <submittedName>
        <fullName evidence="3">BON domain-containing protein</fullName>
    </submittedName>
</protein>
<organism evidence="3 4">
    <name type="scientific">Streptomyces desertarenae</name>
    <dbReference type="NCBI Taxonomy" id="2666184"/>
    <lineage>
        <taxon>Bacteria</taxon>
        <taxon>Bacillati</taxon>
        <taxon>Actinomycetota</taxon>
        <taxon>Actinomycetes</taxon>
        <taxon>Kitasatosporales</taxon>
        <taxon>Streptomycetaceae</taxon>
        <taxon>Streptomyces</taxon>
    </lineage>
</organism>
<accession>A0ABW4PGQ6</accession>
<evidence type="ECO:0000313" key="4">
    <source>
        <dbReference type="Proteomes" id="UP001597365"/>
    </source>
</evidence>
<feature type="domain" description="BON" evidence="2">
    <location>
        <begin position="43"/>
        <end position="103"/>
    </location>
</feature>
<evidence type="ECO:0000259" key="2">
    <source>
        <dbReference type="Pfam" id="PF04972"/>
    </source>
</evidence>
<dbReference type="RefSeq" id="WP_380897904.1">
    <property type="nucleotide sequence ID" value="NZ_JBHUFU010000003.1"/>
</dbReference>
<dbReference type="Proteomes" id="UP001597365">
    <property type="component" value="Unassembled WGS sequence"/>
</dbReference>
<evidence type="ECO:0000313" key="3">
    <source>
        <dbReference type="EMBL" id="MFD1829397.1"/>
    </source>
</evidence>
<reference evidence="4" key="1">
    <citation type="journal article" date="2019" name="Int. J. Syst. Evol. Microbiol.">
        <title>The Global Catalogue of Microorganisms (GCM) 10K type strain sequencing project: providing services to taxonomists for standard genome sequencing and annotation.</title>
        <authorList>
            <consortium name="The Broad Institute Genomics Platform"/>
            <consortium name="The Broad Institute Genome Sequencing Center for Infectious Disease"/>
            <person name="Wu L."/>
            <person name="Ma J."/>
        </authorList>
    </citation>
    <scope>NUCLEOTIDE SEQUENCE [LARGE SCALE GENOMIC DNA]</scope>
    <source>
        <strain evidence="4">CGMCC 4.7455</strain>
    </source>
</reference>
<keyword evidence="4" id="KW-1185">Reference proteome</keyword>
<dbReference type="EMBL" id="JBHUFU010000003">
    <property type="protein sequence ID" value="MFD1829397.1"/>
    <property type="molecule type" value="Genomic_DNA"/>
</dbReference>
<sequence>MTDRDVRRTGGPQAPGAGPGGGAERPSGSAAPEQAENIEYRIAHLQERLVREEIAELGMRVETRGGTVVVSGTAPTTECRDTIVRIAEEELAGVPVRTDIVVADATAPDRPEELA</sequence>
<evidence type="ECO:0000256" key="1">
    <source>
        <dbReference type="SAM" id="MobiDB-lite"/>
    </source>
</evidence>